<evidence type="ECO:0000313" key="11">
    <source>
        <dbReference type="EMBL" id="KAF6156664.1"/>
    </source>
</evidence>
<evidence type="ECO:0000256" key="1">
    <source>
        <dbReference type="ARBA" id="ARBA00001968"/>
    </source>
</evidence>
<keyword evidence="12" id="KW-1185">Reference proteome</keyword>
<evidence type="ECO:0000259" key="10">
    <source>
        <dbReference type="Pfam" id="PF26138"/>
    </source>
</evidence>
<keyword evidence="5" id="KW-0479">Metal-binding</keyword>
<dbReference type="InterPro" id="IPR045249">
    <property type="entry name" value="HARBI1-like"/>
</dbReference>
<proteinExistence type="inferred from homology"/>
<dbReference type="GO" id="GO:0005634">
    <property type="term" value="C:nucleus"/>
    <property type="evidence" value="ECO:0007669"/>
    <property type="project" value="UniProtKB-SubCell"/>
</dbReference>
<gene>
    <name evidence="11" type="ORF">GIB67_017800</name>
</gene>
<comment type="subcellular location">
    <subcellularLocation>
        <location evidence="2">Nucleus</location>
    </subcellularLocation>
</comment>
<evidence type="ECO:0000256" key="6">
    <source>
        <dbReference type="ARBA" id="ARBA00022801"/>
    </source>
</evidence>
<comment type="cofactor">
    <cofactor evidence="1">
        <name>a divalent metal cation</name>
        <dbReference type="ChEBI" id="CHEBI:60240"/>
    </cofactor>
</comment>
<dbReference type="InterPro" id="IPR058353">
    <property type="entry name" value="DUF8040"/>
</dbReference>
<organism evidence="11 12">
    <name type="scientific">Kingdonia uniflora</name>
    <dbReference type="NCBI Taxonomy" id="39325"/>
    <lineage>
        <taxon>Eukaryota</taxon>
        <taxon>Viridiplantae</taxon>
        <taxon>Streptophyta</taxon>
        <taxon>Embryophyta</taxon>
        <taxon>Tracheophyta</taxon>
        <taxon>Spermatophyta</taxon>
        <taxon>Magnoliopsida</taxon>
        <taxon>Ranunculales</taxon>
        <taxon>Circaeasteraceae</taxon>
        <taxon>Kingdonia</taxon>
    </lineage>
</organism>
<dbReference type="GO" id="GO:0016787">
    <property type="term" value="F:hydrolase activity"/>
    <property type="evidence" value="ECO:0007669"/>
    <property type="project" value="UniProtKB-KW"/>
</dbReference>
<feature type="domain" description="DDE Tnp4" evidence="9">
    <location>
        <begin position="172"/>
        <end position="333"/>
    </location>
</feature>
<evidence type="ECO:0000256" key="2">
    <source>
        <dbReference type="ARBA" id="ARBA00004123"/>
    </source>
</evidence>
<sequence length="370" mass="42683">MDQYDDETLELEAIAAAVATAVNLVLLLVEATQYDRAPSVNRREHRNANLRWLYDESDIICHNILRMNKACFISFCDRLRGKGLRASKHLNVEEQVAIFLLIVGHDTRFRHAQASTMRSLETISKYFHVVLKYVLRLGKDLIKHPTPDLSLANRNNHHAWANTYFKDCVGAVDGTFIPATVPLEDQPRYRTRKGDKKQNVLVACSFDMKITEIFAGWESSAHDSRILRAVVNDDMYPFIVPRDHYYLGDAGFPQPPGFLVPYRGVRYYLKEHRERNSPQTPQELYNYRHFQLMNIIERLFGVMKRRFACLRTEPHYDVETQTKVIVACCIIHNHIIEVDPHDNLEDPNTEGNEYGEMPHEEIGALGGTEA</sequence>
<dbReference type="PANTHER" id="PTHR22930">
    <property type="match status" value="1"/>
</dbReference>
<dbReference type="GO" id="GO:0004518">
    <property type="term" value="F:nuclease activity"/>
    <property type="evidence" value="ECO:0007669"/>
    <property type="project" value="UniProtKB-KW"/>
</dbReference>
<evidence type="ECO:0000256" key="7">
    <source>
        <dbReference type="ARBA" id="ARBA00023242"/>
    </source>
</evidence>
<keyword evidence="6" id="KW-0378">Hydrolase</keyword>
<dbReference type="Proteomes" id="UP000541444">
    <property type="component" value="Unassembled WGS sequence"/>
</dbReference>
<dbReference type="GO" id="GO:0046872">
    <property type="term" value="F:metal ion binding"/>
    <property type="evidence" value="ECO:0007669"/>
    <property type="project" value="UniProtKB-KW"/>
</dbReference>
<evidence type="ECO:0000259" key="9">
    <source>
        <dbReference type="Pfam" id="PF13359"/>
    </source>
</evidence>
<dbReference type="EMBL" id="JACGCM010001311">
    <property type="protein sequence ID" value="KAF6156664.1"/>
    <property type="molecule type" value="Genomic_DNA"/>
</dbReference>
<evidence type="ECO:0000256" key="5">
    <source>
        <dbReference type="ARBA" id="ARBA00022723"/>
    </source>
</evidence>
<dbReference type="AlphaFoldDB" id="A0A7J7MP99"/>
<feature type="region of interest" description="Disordered" evidence="8">
    <location>
        <begin position="341"/>
        <end position="370"/>
    </location>
</feature>
<dbReference type="PANTHER" id="PTHR22930:SF259">
    <property type="entry name" value="OS08G0106900 PROTEIN"/>
    <property type="match status" value="1"/>
</dbReference>
<comment type="caution">
    <text evidence="11">The sequence shown here is derived from an EMBL/GenBank/DDBJ whole genome shotgun (WGS) entry which is preliminary data.</text>
</comment>
<reference evidence="11 12" key="1">
    <citation type="journal article" date="2020" name="IScience">
        <title>Genome Sequencing of the Endangered Kingdonia uniflora (Circaeasteraceae, Ranunculales) Reveals Potential Mechanisms of Evolutionary Specialization.</title>
        <authorList>
            <person name="Sun Y."/>
            <person name="Deng T."/>
            <person name="Zhang A."/>
            <person name="Moore M.J."/>
            <person name="Landis J.B."/>
            <person name="Lin N."/>
            <person name="Zhang H."/>
            <person name="Zhang X."/>
            <person name="Huang J."/>
            <person name="Zhang X."/>
            <person name="Sun H."/>
            <person name="Wang H."/>
        </authorList>
    </citation>
    <scope>NUCLEOTIDE SEQUENCE [LARGE SCALE GENOMIC DNA]</scope>
    <source>
        <strain evidence="11">TB1705</strain>
        <tissue evidence="11">Leaf</tissue>
    </source>
</reference>
<keyword evidence="7" id="KW-0539">Nucleus</keyword>
<evidence type="ECO:0000256" key="3">
    <source>
        <dbReference type="ARBA" id="ARBA00006958"/>
    </source>
</evidence>
<keyword evidence="4" id="KW-0540">Nuclease</keyword>
<dbReference type="Pfam" id="PF13359">
    <property type="entry name" value="DDE_Tnp_4"/>
    <property type="match status" value="1"/>
</dbReference>
<name>A0A7J7MP99_9MAGN</name>
<feature type="domain" description="DUF8040" evidence="10">
    <location>
        <begin position="57"/>
        <end position="135"/>
    </location>
</feature>
<evidence type="ECO:0000256" key="8">
    <source>
        <dbReference type="SAM" id="MobiDB-lite"/>
    </source>
</evidence>
<comment type="similarity">
    <text evidence="3">Belongs to the HARBI1 family.</text>
</comment>
<accession>A0A7J7MP99</accession>
<dbReference type="InterPro" id="IPR027806">
    <property type="entry name" value="HARBI1_dom"/>
</dbReference>
<dbReference type="OrthoDB" id="1851308at2759"/>
<evidence type="ECO:0000313" key="12">
    <source>
        <dbReference type="Proteomes" id="UP000541444"/>
    </source>
</evidence>
<evidence type="ECO:0008006" key="13">
    <source>
        <dbReference type="Google" id="ProtNLM"/>
    </source>
</evidence>
<dbReference type="Pfam" id="PF26138">
    <property type="entry name" value="DUF8040"/>
    <property type="match status" value="1"/>
</dbReference>
<evidence type="ECO:0000256" key="4">
    <source>
        <dbReference type="ARBA" id="ARBA00022722"/>
    </source>
</evidence>
<protein>
    <recommendedName>
        <fullName evidence="13">DDE Tnp4 domain-containing protein</fullName>
    </recommendedName>
</protein>